<dbReference type="AlphaFoldDB" id="A0A3A8FLZ8"/>
<evidence type="ECO:0000259" key="3">
    <source>
        <dbReference type="Pfam" id="PF18821"/>
    </source>
</evidence>
<dbReference type="InterPro" id="IPR005094">
    <property type="entry name" value="Endonuclease_MobA/VirD2"/>
</dbReference>
<accession>A0A3A8FLZ8</accession>
<feature type="compositionally biased region" description="Polar residues" evidence="1">
    <location>
        <begin position="939"/>
        <end position="952"/>
    </location>
</feature>
<dbReference type="InterPro" id="IPR054462">
    <property type="entry name" value="TraI_M"/>
</dbReference>
<evidence type="ECO:0000313" key="5">
    <source>
        <dbReference type="EMBL" id="RKG47742.1"/>
    </source>
</evidence>
<organism evidence="5 6">
    <name type="scientific">Acinetobacter cumulans</name>
    <dbReference type="NCBI Taxonomy" id="2136182"/>
    <lineage>
        <taxon>Bacteria</taxon>
        <taxon>Pseudomonadati</taxon>
        <taxon>Pseudomonadota</taxon>
        <taxon>Gammaproteobacteria</taxon>
        <taxon>Moraxellales</taxon>
        <taxon>Moraxellaceae</taxon>
        <taxon>Acinetobacter</taxon>
    </lineage>
</organism>
<reference evidence="5 6" key="1">
    <citation type="submission" date="2018-09" db="EMBL/GenBank/DDBJ databases">
        <title>The draft genome of Acinetobacter spp. strains.</title>
        <authorList>
            <person name="Qin J."/>
            <person name="Feng Y."/>
            <person name="Zong Z."/>
        </authorList>
    </citation>
    <scope>NUCLEOTIDE SEQUENCE [LARGE SCALE GENOMIC DNA]</scope>
    <source>
        <strain evidence="5 6">WCHAc060002</strain>
    </source>
</reference>
<dbReference type="Pfam" id="PF22863">
    <property type="entry name" value="TraI_middle"/>
    <property type="match status" value="1"/>
</dbReference>
<sequence>MIIKVIPNTLDTSVETRINGLSDYIHNPNQTRIDYLSDYITQLHASFSHELISEKCVYSNSRNFLDDNIEYQKIEMSQTASLNTRVDDPIVHIVGSFKKFEVPTTQQLEEQIDILSKHLKADDLQMQYALHMDTDNVHFHLIINRIHPYRKNSHNEHQAVELGDGWILNAVHKAVAEIEAKQGWQSEPNPLFIYNTETGECEKNINHISKPDALKINAKILDQEHRHQQKSRVSKEISIASNYQDDLEKIIQPILKEANSWQDWHQQLAGLGILYERKRNGSVFKIKTDDQQSLTFKASLFCNKQVTLKNLEKRWGEFTPHHFDQIKISKLKFNKTAQHKWHESSTISAYHLFQSEDFLVKELHSAYLNMKSTKDLYSQRRRSKYQDINFENEIYKYNKSSFLKQYQKRFPEQPTDTIYTLLHYQHQAEQLTTRAEIRKVFLSQNQNLSQQTSEKLFDQNFLSRNFDSTQITSYADFLRFVSPTNPLLIQQQFLFDQRQSKNFIYQEDPDIKTAKILFDSEDHKEPIGIQNRYGILVFSNYSITRLQQCLKNLHPEHEVSVRGSSDFKNLFKILSQHKSNEIQDTNKSRTLPALSELSLEQLQIGFKQLYQHFKITGECQSTALIKTGLLLNCCGINMSQLTSILATCIQKHQLPQLNQDDQSILIQRLHNLIYTQASKLNKKYFNSNDIEQTWQLYFSLQHQPMINEKCHTLVITNDASQHLKDLALIPKNQVNKSYQQTESLSELDYLQMFEFYEYSRKAKLQKQQELERNNIFTRPKETLKDSDPILQSASPIKKYCIEYRFGETFYIDQEKVAFFESKNSENITVLSQQRDHIHDALLLARDKFGVVLVSGTDDFKRQVQEIARATNIRIEFDHPLVIDRQVESSANDKIAHNIVHQINEHKTVIPNSPPTSPTIEDQTAPIDKEKSITLDENSKSLNRTSDSYDFGF</sequence>
<evidence type="ECO:0000259" key="4">
    <source>
        <dbReference type="Pfam" id="PF22863"/>
    </source>
</evidence>
<evidence type="ECO:0000313" key="6">
    <source>
        <dbReference type="Proteomes" id="UP000281084"/>
    </source>
</evidence>
<evidence type="ECO:0000256" key="1">
    <source>
        <dbReference type="SAM" id="MobiDB-lite"/>
    </source>
</evidence>
<dbReference type="Proteomes" id="UP000281084">
    <property type="component" value="Unassembled WGS sequence"/>
</dbReference>
<evidence type="ECO:0000259" key="2">
    <source>
        <dbReference type="Pfam" id="PF03432"/>
    </source>
</evidence>
<dbReference type="Pfam" id="PF18821">
    <property type="entry name" value="LPD7"/>
    <property type="match status" value="1"/>
</dbReference>
<dbReference type="EMBL" id="RAXZ01000048">
    <property type="protein sequence ID" value="RKG47742.1"/>
    <property type="molecule type" value="Genomic_DNA"/>
</dbReference>
<feature type="region of interest" description="Disordered" evidence="1">
    <location>
        <begin position="906"/>
        <end position="952"/>
    </location>
</feature>
<proteinExistence type="predicted"/>
<comment type="caution">
    <text evidence="5">The sequence shown here is derived from an EMBL/GenBank/DDBJ whole genome shotgun (WGS) entry which is preliminary data.</text>
</comment>
<feature type="domain" description="TraI-like middle" evidence="4">
    <location>
        <begin position="250"/>
        <end position="320"/>
    </location>
</feature>
<dbReference type="Pfam" id="PF03432">
    <property type="entry name" value="Relaxase"/>
    <property type="match status" value="1"/>
</dbReference>
<dbReference type="InterPro" id="IPR040677">
    <property type="entry name" value="LPD7"/>
</dbReference>
<gene>
    <name evidence="5" type="ORF">D7V64_16330</name>
</gene>
<feature type="domain" description="Large polyvalent protein-associated" evidence="3">
    <location>
        <begin position="809"/>
        <end position="882"/>
    </location>
</feature>
<feature type="compositionally biased region" description="Basic and acidic residues" evidence="1">
    <location>
        <begin position="926"/>
        <end position="938"/>
    </location>
</feature>
<protein>
    <submittedName>
        <fullName evidence="5">DNA primase</fullName>
    </submittedName>
</protein>
<feature type="domain" description="MobA/VirD2-like nuclease" evidence="2">
    <location>
        <begin position="60"/>
        <end position="184"/>
    </location>
</feature>
<dbReference type="RefSeq" id="WP_120368359.1">
    <property type="nucleotide sequence ID" value="NZ_RAXZ01000048.1"/>
</dbReference>
<name>A0A3A8FLZ8_9GAMM</name>